<keyword evidence="4 8" id="KW-0238">DNA-binding</keyword>
<evidence type="ECO:0000256" key="8">
    <source>
        <dbReference type="HAMAP-Rule" id="MF_00105"/>
    </source>
</evidence>
<name>A0A917FZP6_9NOCA</name>
<dbReference type="AlphaFoldDB" id="A0A917FZP6"/>
<dbReference type="InterPro" id="IPR023459">
    <property type="entry name" value="Tscrpt_elong_fac_GreA/B_fam"/>
</dbReference>
<dbReference type="GO" id="GO:0032784">
    <property type="term" value="P:regulation of DNA-templated transcription elongation"/>
    <property type="evidence" value="ECO:0007669"/>
    <property type="project" value="UniProtKB-UniRule"/>
</dbReference>
<dbReference type="NCBIfam" id="TIGR01462">
    <property type="entry name" value="greA"/>
    <property type="match status" value="1"/>
</dbReference>
<dbReference type="InterPro" id="IPR006359">
    <property type="entry name" value="Tscrpt_elong_fac_GreA"/>
</dbReference>
<dbReference type="InterPro" id="IPR001437">
    <property type="entry name" value="Tscrpt_elong_fac_GreA/B_C"/>
</dbReference>
<dbReference type="InterPro" id="IPR036805">
    <property type="entry name" value="Tscrpt_elong_fac_GreA/B_N_sf"/>
</dbReference>
<keyword evidence="12" id="KW-0251">Elongation factor</keyword>
<dbReference type="HAMAP" id="MF_00105">
    <property type="entry name" value="GreA_GreB"/>
    <property type="match status" value="1"/>
</dbReference>
<evidence type="ECO:0000256" key="1">
    <source>
        <dbReference type="ARBA" id="ARBA00008213"/>
    </source>
</evidence>
<gene>
    <name evidence="8 12" type="primary">greA</name>
    <name evidence="12" type="ORF">GCM10007304_31810</name>
</gene>
<feature type="domain" description="Transcription elongation factor GreA/GreB C-terminal" evidence="10">
    <location>
        <begin position="112"/>
        <end position="189"/>
    </location>
</feature>
<evidence type="ECO:0000313" key="13">
    <source>
        <dbReference type="Proteomes" id="UP000654257"/>
    </source>
</evidence>
<dbReference type="GO" id="GO:0003746">
    <property type="term" value="F:translation elongation factor activity"/>
    <property type="evidence" value="ECO:0007669"/>
    <property type="project" value="UniProtKB-KW"/>
</dbReference>
<dbReference type="SUPFAM" id="SSF54534">
    <property type="entry name" value="FKBP-like"/>
    <property type="match status" value="1"/>
</dbReference>
<dbReference type="InterPro" id="IPR036953">
    <property type="entry name" value="GreA/GreB_C_sf"/>
</dbReference>
<evidence type="ECO:0000256" key="5">
    <source>
        <dbReference type="ARBA" id="ARBA00023163"/>
    </source>
</evidence>
<evidence type="ECO:0000313" key="12">
    <source>
        <dbReference type="EMBL" id="GGG15366.1"/>
    </source>
</evidence>
<dbReference type="GO" id="GO:0006354">
    <property type="term" value="P:DNA-templated transcription elongation"/>
    <property type="evidence" value="ECO:0007669"/>
    <property type="project" value="TreeGrafter"/>
</dbReference>
<reference evidence="12" key="1">
    <citation type="journal article" date="2014" name="Int. J. Syst. Evol. Microbiol.">
        <title>Complete genome sequence of Corynebacterium casei LMG S-19264T (=DSM 44701T), isolated from a smear-ripened cheese.</title>
        <authorList>
            <consortium name="US DOE Joint Genome Institute (JGI-PGF)"/>
            <person name="Walter F."/>
            <person name="Albersmeier A."/>
            <person name="Kalinowski J."/>
            <person name="Ruckert C."/>
        </authorList>
    </citation>
    <scope>NUCLEOTIDE SEQUENCE</scope>
    <source>
        <strain evidence="12">CCM 7905</strain>
    </source>
</reference>
<feature type="domain" description="Transcription elongation factor GreA/GreB N-terminal" evidence="11">
    <location>
        <begin position="37"/>
        <end position="105"/>
    </location>
</feature>
<dbReference type="PANTHER" id="PTHR30437:SF4">
    <property type="entry name" value="TRANSCRIPTION ELONGATION FACTOR GREA"/>
    <property type="match status" value="1"/>
</dbReference>
<dbReference type="InterPro" id="IPR028624">
    <property type="entry name" value="Tscrpt_elong_fac_GreA/B"/>
</dbReference>
<dbReference type="PROSITE" id="PS00829">
    <property type="entry name" value="GREAB_1"/>
    <property type="match status" value="1"/>
</dbReference>
<comment type="similarity">
    <text evidence="1 8 9">Belongs to the GreA/GreB family.</text>
</comment>
<keyword evidence="13" id="KW-1185">Reference proteome</keyword>
<evidence type="ECO:0000256" key="7">
    <source>
        <dbReference type="ARBA" id="ARBA00030776"/>
    </source>
</evidence>
<evidence type="ECO:0000256" key="4">
    <source>
        <dbReference type="ARBA" id="ARBA00023125"/>
    </source>
</evidence>
<reference evidence="12" key="2">
    <citation type="submission" date="2020-09" db="EMBL/GenBank/DDBJ databases">
        <authorList>
            <person name="Sun Q."/>
            <person name="Sedlacek I."/>
        </authorList>
    </citation>
    <scope>NUCLEOTIDE SEQUENCE</scope>
    <source>
        <strain evidence="12">CCM 7905</strain>
    </source>
</reference>
<dbReference type="GO" id="GO:0070063">
    <property type="term" value="F:RNA polymerase binding"/>
    <property type="evidence" value="ECO:0007669"/>
    <property type="project" value="InterPro"/>
</dbReference>
<accession>A0A917FZP6</accession>
<dbReference type="Proteomes" id="UP000654257">
    <property type="component" value="Unassembled WGS sequence"/>
</dbReference>
<evidence type="ECO:0000256" key="3">
    <source>
        <dbReference type="ARBA" id="ARBA00023015"/>
    </source>
</evidence>
<keyword evidence="12" id="KW-0648">Protein biosynthesis</keyword>
<dbReference type="NCBIfam" id="NF001262">
    <property type="entry name" value="PRK00226.1-3"/>
    <property type="match status" value="1"/>
</dbReference>
<dbReference type="GO" id="GO:0003677">
    <property type="term" value="F:DNA binding"/>
    <property type="evidence" value="ECO:0007669"/>
    <property type="project" value="UniProtKB-UniRule"/>
</dbReference>
<evidence type="ECO:0000256" key="9">
    <source>
        <dbReference type="RuleBase" id="RU000556"/>
    </source>
</evidence>
<keyword evidence="5 8" id="KW-0804">Transcription</keyword>
<sequence length="193" mass="21224">MLHMQAVPGPGTHCDREPTTGFDYKGVIEMTETQVTWLTQESHDRLKSELDQLIANRPIIAAEINERREEGDLKENGGYHAAREDQGQQEARIRQLQELLNSAKVGEAPTQSGVALPGSVVKVYYDGDESDTETFLIATREEGARDGKLEVYSPNSPLGGALIDAKVGDTRQYALPNGKSMKVTLVSAEPYHN</sequence>
<proteinExistence type="inferred from homology"/>
<dbReference type="Pfam" id="PF01272">
    <property type="entry name" value="GreA_GreB"/>
    <property type="match status" value="1"/>
</dbReference>
<dbReference type="FunFam" id="1.10.287.180:FF:000001">
    <property type="entry name" value="Transcription elongation factor GreA"/>
    <property type="match status" value="1"/>
</dbReference>
<dbReference type="SUPFAM" id="SSF46557">
    <property type="entry name" value="GreA transcript cleavage protein, N-terminal domain"/>
    <property type="match status" value="1"/>
</dbReference>
<dbReference type="Pfam" id="PF03449">
    <property type="entry name" value="GreA_GreB_N"/>
    <property type="match status" value="1"/>
</dbReference>
<dbReference type="PANTHER" id="PTHR30437">
    <property type="entry name" value="TRANSCRIPTION ELONGATION FACTOR GREA"/>
    <property type="match status" value="1"/>
</dbReference>
<dbReference type="Gene3D" id="3.10.50.30">
    <property type="entry name" value="Transcription elongation factor, GreA/GreB, C-terminal domain"/>
    <property type="match status" value="1"/>
</dbReference>
<protein>
    <recommendedName>
        <fullName evidence="2 8">Transcription elongation factor GreA</fullName>
    </recommendedName>
    <alternativeName>
        <fullName evidence="7 8">Transcript cleavage factor GreA</fullName>
    </alternativeName>
</protein>
<organism evidence="12 13">
    <name type="scientific">Rhodococcoides trifolii</name>
    <dbReference type="NCBI Taxonomy" id="908250"/>
    <lineage>
        <taxon>Bacteria</taxon>
        <taxon>Bacillati</taxon>
        <taxon>Actinomycetota</taxon>
        <taxon>Actinomycetes</taxon>
        <taxon>Mycobacteriales</taxon>
        <taxon>Nocardiaceae</taxon>
        <taxon>Rhodococcoides</taxon>
    </lineage>
</organism>
<dbReference type="PIRSF" id="PIRSF006092">
    <property type="entry name" value="GreA_GreB"/>
    <property type="match status" value="1"/>
</dbReference>
<dbReference type="Gene3D" id="1.10.287.180">
    <property type="entry name" value="Transcription elongation factor, GreA/GreB, N-terminal domain"/>
    <property type="match status" value="1"/>
</dbReference>
<comment type="function">
    <text evidence="6 8 9">Necessary for efficient RNA polymerase transcription elongation past template-encoded arresting sites. The arresting sites in DNA have the property of trapping a certain fraction of elongating RNA polymerases that pass through, resulting in locked ternary complexes. Cleavage of the nascent transcript by cleavage factors such as GreA or GreB allows the resumption of elongation from the new 3'terminus. GreA releases sequences of 2 to 3 nucleotides.</text>
</comment>
<evidence type="ECO:0000256" key="2">
    <source>
        <dbReference type="ARBA" id="ARBA00013729"/>
    </source>
</evidence>
<evidence type="ECO:0000259" key="10">
    <source>
        <dbReference type="Pfam" id="PF01272"/>
    </source>
</evidence>
<evidence type="ECO:0000259" key="11">
    <source>
        <dbReference type="Pfam" id="PF03449"/>
    </source>
</evidence>
<dbReference type="EMBL" id="BMCU01000003">
    <property type="protein sequence ID" value="GGG15366.1"/>
    <property type="molecule type" value="Genomic_DNA"/>
</dbReference>
<dbReference type="InterPro" id="IPR018151">
    <property type="entry name" value="TF_GreA/GreB_CS"/>
</dbReference>
<comment type="caution">
    <text evidence="12">The sequence shown here is derived from an EMBL/GenBank/DDBJ whole genome shotgun (WGS) entry which is preliminary data.</text>
</comment>
<dbReference type="PROSITE" id="PS00830">
    <property type="entry name" value="GREAB_2"/>
    <property type="match status" value="1"/>
</dbReference>
<dbReference type="InterPro" id="IPR022691">
    <property type="entry name" value="Tscrpt_elong_fac_GreA/B_N"/>
</dbReference>
<evidence type="ECO:0000256" key="6">
    <source>
        <dbReference type="ARBA" id="ARBA00024916"/>
    </source>
</evidence>
<keyword evidence="3 8" id="KW-0805">Transcription regulation</keyword>